<keyword evidence="1" id="KW-0472">Membrane</keyword>
<accession>A0A1C3HNF8</accession>
<organism evidence="2">
    <name type="scientific">Serratia marcescens</name>
    <dbReference type="NCBI Taxonomy" id="615"/>
    <lineage>
        <taxon>Bacteria</taxon>
        <taxon>Pseudomonadati</taxon>
        <taxon>Pseudomonadota</taxon>
        <taxon>Gammaproteobacteria</taxon>
        <taxon>Enterobacterales</taxon>
        <taxon>Yersiniaceae</taxon>
        <taxon>Serratia</taxon>
    </lineage>
</organism>
<reference evidence="2" key="1">
    <citation type="submission" date="2016-05" db="EMBL/GenBank/DDBJ databases">
        <authorList>
            <person name="Lavstsen T."/>
            <person name="Jespersen J.S."/>
        </authorList>
    </citation>
    <scope>NUCLEOTIDE SEQUENCE</scope>
    <source>
        <strain evidence="2">PWN146_assembly</strain>
    </source>
</reference>
<dbReference type="InterPro" id="IPR014115">
    <property type="entry name" value="TrbI_Ftype"/>
</dbReference>
<name>A0A1C3HNF8_SERMA</name>
<sequence length="116" mass="12762">MVTPREYWLTGFVSVVCAVLVTAALWLLLLQPPKLVTFDMKGTTDRFLLQSARLKLSDDERTALLQRYNQKLNQVLTARAATQHEVIVVSAAVVAGLPDVTPQIRKDLAAAMQGGQ</sequence>
<dbReference type="AlphaFoldDB" id="A0A1C3HNF8"/>
<feature type="transmembrane region" description="Helical" evidence="1">
    <location>
        <begin position="6"/>
        <end position="30"/>
    </location>
</feature>
<dbReference type="EMBL" id="LT575492">
    <property type="protein sequence ID" value="SAY46587.1"/>
    <property type="molecule type" value="Genomic_DNA"/>
</dbReference>
<dbReference type="Pfam" id="PF09677">
    <property type="entry name" value="TrbI_Ftype"/>
    <property type="match status" value="1"/>
</dbReference>
<keyword evidence="1" id="KW-1133">Transmembrane helix</keyword>
<protein>
    <submittedName>
        <fullName evidence="2">Type-F conjugative transfer system protein (TrbI_Ftype)</fullName>
    </submittedName>
</protein>
<gene>
    <name evidence="2" type="ORF">PWN146_05356</name>
</gene>
<proteinExistence type="predicted"/>
<evidence type="ECO:0000313" key="2">
    <source>
        <dbReference type="EMBL" id="SAY46587.1"/>
    </source>
</evidence>
<evidence type="ECO:0000256" key="1">
    <source>
        <dbReference type="SAM" id="Phobius"/>
    </source>
</evidence>
<dbReference type="RefSeq" id="WP_172690007.1">
    <property type="nucleotide sequence ID" value="NZ_LT575492.1"/>
</dbReference>
<keyword evidence="1" id="KW-0812">Transmembrane</keyword>